<organism evidence="4 5">
    <name type="scientific">Glonium stellatum</name>
    <dbReference type="NCBI Taxonomy" id="574774"/>
    <lineage>
        <taxon>Eukaryota</taxon>
        <taxon>Fungi</taxon>
        <taxon>Dikarya</taxon>
        <taxon>Ascomycota</taxon>
        <taxon>Pezizomycotina</taxon>
        <taxon>Dothideomycetes</taxon>
        <taxon>Pleosporomycetidae</taxon>
        <taxon>Gloniales</taxon>
        <taxon>Gloniaceae</taxon>
        <taxon>Glonium</taxon>
    </lineage>
</organism>
<dbReference type="EMBL" id="KV750420">
    <property type="protein sequence ID" value="OCL04844.1"/>
    <property type="molecule type" value="Genomic_DNA"/>
</dbReference>
<proteinExistence type="predicted"/>
<dbReference type="GO" id="GO:0006508">
    <property type="term" value="P:proteolysis"/>
    <property type="evidence" value="ECO:0007669"/>
    <property type="project" value="UniProtKB-KW"/>
</dbReference>
<feature type="transmembrane region" description="Helical" evidence="1">
    <location>
        <begin position="422"/>
        <end position="447"/>
    </location>
</feature>
<protein>
    <submittedName>
        <fullName evidence="4">Acid protease</fullName>
    </submittedName>
</protein>
<reference evidence="4 5" key="1">
    <citation type="journal article" date="2016" name="Nat. Commun.">
        <title>Ectomycorrhizal ecology is imprinted in the genome of the dominant symbiotic fungus Cenococcum geophilum.</title>
        <authorList>
            <consortium name="DOE Joint Genome Institute"/>
            <person name="Peter M."/>
            <person name="Kohler A."/>
            <person name="Ohm R.A."/>
            <person name="Kuo A."/>
            <person name="Krutzmann J."/>
            <person name="Morin E."/>
            <person name="Arend M."/>
            <person name="Barry K.W."/>
            <person name="Binder M."/>
            <person name="Choi C."/>
            <person name="Clum A."/>
            <person name="Copeland A."/>
            <person name="Grisel N."/>
            <person name="Haridas S."/>
            <person name="Kipfer T."/>
            <person name="LaButti K."/>
            <person name="Lindquist E."/>
            <person name="Lipzen A."/>
            <person name="Maire R."/>
            <person name="Meier B."/>
            <person name="Mihaltcheva S."/>
            <person name="Molinier V."/>
            <person name="Murat C."/>
            <person name="Poggeler S."/>
            <person name="Quandt C.A."/>
            <person name="Sperisen C."/>
            <person name="Tritt A."/>
            <person name="Tisserant E."/>
            <person name="Crous P.W."/>
            <person name="Henrissat B."/>
            <person name="Nehls U."/>
            <person name="Egli S."/>
            <person name="Spatafora J.W."/>
            <person name="Grigoriev I.V."/>
            <person name="Martin F.M."/>
        </authorList>
    </citation>
    <scope>NUCLEOTIDE SEQUENCE [LARGE SCALE GENOMIC DNA]</scope>
    <source>
        <strain evidence="4 5">CBS 207.34</strain>
    </source>
</reference>
<keyword evidence="5" id="KW-1185">Reference proteome</keyword>
<dbReference type="PROSITE" id="PS51767">
    <property type="entry name" value="PEPTIDASE_A1"/>
    <property type="match status" value="1"/>
</dbReference>
<evidence type="ECO:0000313" key="4">
    <source>
        <dbReference type="EMBL" id="OCL04844.1"/>
    </source>
</evidence>
<feature type="signal peptide" evidence="2">
    <location>
        <begin position="1"/>
        <end position="20"/>
    </location>
</feature>
<keyword evidence="4" id="KW-0378">Hydrolase</keyword>
<name>A0A8E2JPJ8_9PEZI</name>
<dbReference type="Proteomes" id="UP000250140">
    <property type="component" value="Unassembled WGS sequence"/>
</dbReference>
<keyword evidence="1" id="KW-1133">Transmembrane helix</keyword>
<evidence type="ECO:0000259" key="3">
    <source>
        <dbReference type="PROSITE" id="PS51767"/>
    </source>
</evidence>
<evidence type="ECO:0000313" key="5">
    <source>
        <dbReference type="Proteomes" id="UP000250140"/>
    </source>
</evidence>
<evidence type="ECO:0000256" key="1">
    <source>
        <dbReference type="SAM" id="Phobius"/>
    </source>
</evidence>
<feature type="non-terminal residue" evidence="4">
    <location>
        <position position="1"/>
    </location>
</feature>
<keyword evidence="1" id="KW-0812">Transmembrane</keyword>
<evidence type="ECO:0000256" key="2">
    <source>
        <dbReference type="SAM" id="SignalP"/>
    </source>
</evidence>
<accession>A0A8E2JPJ8</accession>
<dbReference type="GO" id="GO:0008233">
    <property type="term" value="F:peptidase activity"/>
    <property type="evidence" value="ECO:0007669"/>
    <property type="project" value="UniProtKB-KW"/>
</dbReference>
<feature type="domain" description="Peptidase A1" evidence="3">
    <location>
        <begin position="45"/>
        <end position="386"/>
    </location>
</feature>
<dbReference type="InterPro" id="IPR033121">
    <property type="entry name" value="PEPTIDASE_A1"/>
</dbReference>
<keyword evidence="2" id="KW-0732">Signal</keyword>
<keyword evidence="1" id="KW-0472">Membrane</keyword>
<feature type="chain" id="PRO_5034044177" evidence="2">
    <location>
        <begin position="21"/>
        <end position="482"/>
    </location>
</feature>
<dbReference type="Gene3D" id="2.40.70.10">
    <property type="entry name" value="Acid Proteases"/>
    <property type="match status" value="2"/>
</dbReference>
<gene>
    <name evidence="4" type="ORF">AOQ84DRAFT_323805</name>
</gene>
<sequence>MASLLFYLSASVLFAQSTFAFNCSQPPIYVDIHKRAVHGTDVFQYGSFIGVGNPAQNQSLWPSLRQNQTSVASIHYCDNSNLTNCAQSTRGNFDPSLSNTFIQDPRYTSLDSNTTSIFNSSYGEDTIHLYTHFFETDAAFQNVINNYTLEVANAGSVSPGIVGMGLSSTLLQELFDNNMIAGRTYSLYIGSGMDRAGGVINGSNTFGGYDAGRFTNPVHRYAMNISDSNPLSVTVTDIILDSSDSSSSIQNISLFSPSAFPTLKSAPPPFEAKITTDQYPLSLPHALTQNFISLLSATPSTSPDASLALTKPFNGTLTLVLSDGFRVTLPPDVLVNASSLTPIAASPSNADGDGDGNADGPFYLGAAFLTQLYLMADFDSYQFFLAPAIQQQLAVMPVSFCPKATPAPYAPPRQTGFVQKGLIGAVLGGVVGGMAVVTFLGCVAVGWRRGGAAREMRRAERRLEREGKAVEGVGMERFEVED</sequence>
<dbReference type="InterPro" id="IPR021109">
    <property type="entry name" value="Peptidase_aspartic_dom_sf"/>
</dbReference>
<dbReference type="OrthoDB" id="5361565at2759"/>
<dbReference type="AlphaFoldDB" id="A0A8E2JPJ8"/>
<keyword evidence="4" id="KW-0645">Protease</keyword>
<dbReference type="SUPFAM" id="SSF50630">
    <property type="entry name" value="Acid proteases"/>
    <property type="match status" value="1"/>
</dbReference>
<dbReference type="Pfam" id="PF00026">
    <property type="entry name" value="Asp"/>
    <property type="match status" value="1"/>
</dbReference>